<dbReference type="SUPFAM" id="SSF88946">
    <property type="entry name" value="Sigma2 domain of RNA polymerase sigma factors"/>
    <property type="match status" value="1"/>
</dbReference>
<dbReference type="Gene3D" id="1.10.10.10">
    <property type="entry name" value="Winged helix-like DNA-binding domain superfamily/Winged helix DNA-binding domain"/>
    <property type="match status" value="1"/>
</dbReference>
<keyword evidence="5" id="KW-0804">Transcription</keyword>
<dbReference type="InterPro" id="IPR036388">
    <property type="entry name" value="WH-like_DNA-bd_sf"/>
</dbReference>
<evidence type="ECO:0000256" key="4">
    <source>
        <dbReference type="ARBA" id="ARBA00023125"/>
    </source>
</evidence>
<keyword evidence="3" id="KW-0731">Sigma factor</keyword>
<gene>
    <name evidence="8" type="ORF">PZA18_13045</name>
</gene>
<accession>A0ABT7DYS6</accession>
<dbReference type="RefSeq" id="WP_284101288.1">
    <property type="nucleotide sequence ID" value="NZ_JARRAF010000014.1"/>
</dbReference>
<feature type="domain" description="RNA polymerase sigma-70 region 2" evidence="6">
    <location>
        <begin position="8"/>
        <end position="71"/>
    </location>
</feature>
<dbReference type="Pfam" id="PF04542">
    <property type="entry name" value="Sigma70_r2"/>
    <property type="match status" value="1"/>
</dbReference>
<comment type="caution">
    <text evidence="8">The sequence shown here is derived from an EMBL/GenBank/DDBJ whole genome shotgun (WGS) entry which is preliminary data.</text>
</comment>
<dbReference type="InterPro" id="IPR039425">
    <property type="entry name" value="RNA_pol_sigma-70-like"/>
</dbReference>
<keyword evidence="4" id="KW-0238">DNA-binding</keyword>
<name>A0ABT7DYS6_9NEIS</name>
<dbReference type="Pfam" id="PF08281">
    <property type="entry name" value="Sigma70_r4_2"/>
    <property type="match status" value="1"/>
</dbReference>
<dbReference type="NCBIfam" id="TIGR02937">
    <property type="entry name" value="sigma70-ECF"/>
    <property type="match status" value="1"/>
</dbReference>
<feature type="domain" description="RNA polymerase sigma factor 70 region 4 type 2" evidence="7">
    <location>
        <begin position="127"/>
        <end position="176"/>
    </location>
</feature>
<dbReference type="InterPro" id="IPR013324">
    <property type="entry name" value="RNA_pol_sigma_r3/r4-like"/>
</dbReference>
<evidence type="ECO:0000256" key="1">
    <source>
        <dbReference type="ARBA" id="ARBA00010641"/>
    </source>
</evidence>
<dbReference type="NCBIfam" id="TIGR02943">
    <property type="entry name" value="Sig70_famx1"/>
    <property type="match status" value="1"/>
</dbReference>
<organism evidence="8 9">
    <name type="scientific">Parachitinimonas caeni</name>
    <dbReference type="NCBI Taxonomy" id="3031301"/>
    <lineage>
        <taxon>Bacteria</taxon>
        <taxon>Pseudomonadati</taxon>
        <taxon>Pseudomonadota</taxon>
        <taxon>Betaproteobacteria</taxon>
        <taxon>Neisseriales</taxon>
        <taxon>Chitinibacteraceae</taxon>
        <taxon>Parachitinimonas</taxon>
    </lineage>
</organism>
<evidence type="ECO:0000256" key="5">
    <source>
        <dbReference type="ARBA" id="ARBA00023163"/>
    </source>
</evidence>
<keyword evidence="9" id="KW-1185">Reference proteome</keyword>
<evidence type="ECO:0000259" key="6">
    <source>
        <dbReference type="Pfam" id="PF04542"/>
    </source>
</evidence>
<evidence type="ECO:0000256" key="2">
    <source>
        <dbReference type="ARBA" id="ARBA00023015"/>
    </source>
</evidence>
<dbReference type="PANTHER" id="PTHR43133:SF8">
    <property type="entry name" value="RNA POLYMERASE SIGMA FACTOR HI_1459-RELATED"/>
    <property type="match status" value="1"/>
</dbReference>
<reference evidence="8" key="1">
    <citation type="submission" date="2023-03" db="EMBL/GenBank/DDBJ databases">
        <title>Chitinimonas shenzhenensis gen. nov., sp. nov., a novel member of family Burkholderiaceae isolated from activated sludge collected in Shen Zhen, China.</title>
        <authorList>
            <person name="Wang X."/>
        </authorList>
    </citation>
    <scope>NUCLEOTIDE SEQUENCE</scope>
    <source>
        <strain evidence="8">DQS-5</strain>
    </source>
</reference>
<evidence type="ECO:0000313" key="8">
    <source>
        <dbReference type="EMBL" id="MDK2124974.1"/>
    </source>
</evidence>
<evidence type="ECO:0000259" key="7">
    <source>
        <dbReference type="Pfam" id="PF08281"/>
    </source>
</evidence>
<dbReference type="Gene3D" id="1.10.1740.10">
    <property type="match status" value="1"/>
</dbReference>
<dbReference type="InterPro" id="IPR013249">
    <property type="entry name" value="RNA_pol_sigma70_r4_t2"/>
</dbReference>
<dbReference type="Proteomes" id="UP001172778">
    <property type="component" value="Unassembled WGS sequence"/>
</dbReference>
<evidence type="ECO:0000256" key="3">
    <source>
        <dbReference type="ARBA" id="ARBA00023082"/>
    </source>
</evidence>
<dbReference type="SUPFAM" id="SSF88659">
    <property type="entry name" value="Sigma3 and sigma4 domains of RNA polymerase sigma factors"/>
    <property type="match status" value="1"/>
</dbReference>
<dbReference type="InterPro" id="IPR014289">
    <property type="entry name" value="RNA_pol_sigma-24-rel"/>
</dbReference>
<dbReference type="EMBL" id="JARRAF010000014">
    <property type="protein sequence ID" value="MDK2124974.1"/>
    <property type="molecule type" value="Genomic_DNA"/>
</dbReference>
<proteinExistence type="inferred from homology"/>
<dbReference type="InterPro" id="IPR013325">
    <property type="entry name" value="RNA_pol_sigma_r2"/>
</dbReference>
<comment type="similarity">
    <text evidence="1">Belongs to the sigma-70 factor family. ECF subfamily.</text>
</comment>
<dbReference type="PANTHER" id="PTHR43133">
    <property type="entry name" value="RNA POLYMERASE ECF-TYPE SIGMA FACTO"/>
    <property type="match status" value="1"/>
</dbReference>
<dbReference type="InterPro" id="IPR014284">
    <property type="entry name" value="RNA_pol_sigma-70_dom"/>
</dbReference>
<dbReference type="InterPro" id="IPR007627">
    <property type="entry name" value="RNA_pol_sigma70_r2"/>
</dbReference>
<keyword evidence="2" id="KW-0805">Transcription regulation</keyword>
<protein>
    <submittedName>
        <fullName evidence="8">Sigma-70 family RNA polymerase sigma factor</fullName>
    </submittedName>
</protein>
<sequence length="193" mass="22322">MALTFQDIEQHRNYLLRYAIFQLRDETVAEDVVQDTLLAAVEKLEAFAGQSSVKTWLTGILKHKIIDAQRRMVRDPLLLDARTDEDGDLSDFDSLFDTQGHWGSDAPRSWQSPDQSLSDQQFWKVYEECARRMPKRTAMVFAMREMLGQEIDDICKNLDITATNCSVLLYRARMSLRLCLDKHWFGGSPLEKT</sequence>
<evidence type="ECO:0000313" key="9">
    <source>
        <dbReference type="Proteomes" id="UP001172778"/>
    </source>
</evidence>